<dbReference type="InterPro" id="IPR001844">
    <property type="entry name" value="Cpn60/GroEL"/>
</dbReference>
<dbReference type="UniPathway" id="UPA00767">
    <property type="reaction ID" value="UER00752"/>
</dbReference>
<evidence type="ECO:0000259" key="6">
    <source>
        <dbReference type="Pfam" id="PF08491"/>
    </source>
</evidence>
<dbReference type="InterPro" id="IPR018370">
    <property type="entry name" value="Chaperonin_Cpn60_CS"/>
</dbReference>
<evidence type="ECO:0000313" key="7">
    <source>
        <dbReference type="EMBL" id="KAF6162605.1"/>
    </source>
</evidence>
<keyword evidence="3" id="KW-0547">Nucleotide-binding</keyword>
<dbReference type="InterPro" id="IPR027410">
    <property type="entry name" value="TCP-1-like_intermed_sf"/>
</dbReference>
<dbReference type="GO" id="GO:0005524">
    <property type="term" value="F:ATP binding"/>
    <property type="evidence" value="ECO:0007669"/>
    <property type="project" value="UniProtKB-KW"/>
</dbReference>
<dbReference type="GO" id="GO:0016020">
    <property type="term" value="C:membrane"/>
    <property type="evidence" value="ECO:0007669"/>
    <property type="project" value="InterPro"/>
</dbReference>
<dbReference type="OrthoDB" id="1678617at2759"/>
<dbReference type="PROSITE" id="PS00296">
    <property type="entry name" value="CHAPERONINS_CPN60"/>
    <property type="match status" value="1"/>
</dbReference>
<evidence type="ECO:0000256" key="1">
    <source>
        <dbReference type="ARBA" id="ARBA00005018"/>
    </source>
</evidence>
<dbReference type="GO" id="GO:0050660">
    <property type="term" value="F:flavin adenine dinucleotide binding"/>
    <property type="evidence" value="ECO:0007669"/>
    <property type="project" value="InterPro"/>
</dbReference>
<name>A0A7J7N626_9MAGN</name>
<dbReference type="SUPFAM" id="SSF48592">
    <property type="entry name" value="GroEL equatorial domain-like"/>
    <property type="match status" value="1"/>
</dbReference>
<dbReference type="InterPro" id="IPR036188">
    <property type="entry name" value="FAD/NAD-bd_sf"/>
</dbReference>
<accession>A0A7J7N626</accession>
<dbReference type="GO" id="GO:0140662">
    <property type="term" value="F:ATP-dependent protein folding chaperone"/>
    <property type="evidence" value="ECO:0007669"/>
    <property type="project" value="InterPro"/>
</dbReference>
<sequence length="283" mass="31382">MYLDKEYRLLQTAKWLTNLRTAVASQAPPQLYDSFIATIDKGSIKTMQNRSMPADPHPTPRALLMGDAFNMRHPLTYGGMTVALSNIVVLHILLKPLQVLNDASFLCRYLESFSILRKVEAQTGTELKEKKLRVEDALNATTAAIEEGIVVGGGCTLLRLAIKVDAIKLTLDNDEQMVGADIVKRALSYPLKLIAKNVGDNGSDVMEKVLSSDNFKYGYNTATGKYKDLMVVGIIDPTKVCWVFQKIGSHDDKGLQRYLDNVQYKCINALVYCVTNGSLNMVL</sequence>
<dbReference type="Gene3D" id="1.10.560.10">
    <property type="entry name" value="GroEL-like equatorial domain"/>
    <property type="match status" value="1"/>
</dbReference>
<keyword evidence="5" id="KW-0143">Chaperone</keyword>
<protein>
    <recommendedName>
        <fullName evidence="6">Squalene epoxidase domain-containing protein</fullName>
    </recommendedName>
</protein>
<dbReference type="InterPro" id="IPR013698">
    <property type="entry name" value="Squalene_epoxidase"/>
</dbReference>
<feature type="domain" description="Squalene epoxidase" evidence="6">
    <location>
        <begin position="18"/>
        <end position="121"/>
    </location>
</feature>
<dbReference type="SUPFAM" id="SSF51905">
    <property type="entry name" value="FAD/NAD(P)-binding domain"/>
    <property type="match status" value="1"/>
</dbReference>
<keyword evidence="8" id="KW-1185">Reference proteome</keyword>
<dbReference type="PANTHER" id="PTHR45633">
    <property type="entry name" value="60 KDA HEAT SHOCK PROTEIN, MITOCHONDRIAL"/>
    <property type="match status" value="1"/>
</dbReference>
<evidence type="ECO:0000256" key="4">
    <source>
        <dbReference type="ARBA" id="ARBA00022840"/>
    </source>
</evidence>
<dbReference type="AlphaFoldDB" id="A0A7J7N626"/>
<evidence type="ECO:0000256" key="5">
    <source>
        <dbReference type="ARBA" id="ARBA00023186"/>
    </source>
</evidence>
<dbReference type="Pfam" id="PF08491">
    <property type="entry name" value="SE"/>
    <property type="match status" value="1"/>
</dbReference>
<dbReference type="InterPro" id="IPR017998">
    <property type="entry name" value="Chaperone_TCP-1"/>
</dbReference>
<dbReference type="GO" id="GO:0042026">
    <property type="term" value="P:protein refolding"/>
    <property type="evidence" value="ECO:0007669"/>
    <property type="project" value="InterPro"/>
</dbReference>
<reference evidence="7 8" key="1">
    <citation type="journal article" date="2020" name="IScience">
        <title>Genome Sequencing of the Endangered Kingdonia uniflora (Circaeasteraceae, Ranunculales) Reveals Potential Mechanisms of Evolutionary Specialization.</title>
        <authorList>
            <person name="Sun Y."/>
            <person name="Deng T."/>
            <person name="Zhang A."/>
            <person name="Moore M.J."/>
            <person name="Landis J.B."/>
            <person name="Lin N."/>
            <person name="Zhang H."/>
            <person name="Zhang X."/>
            <person name="Huang J."/>
            <person name="Zhang X."/>
            <person name="Sun H."/>
            <person name="Wang H."/>
        </authorList>
    </citation>
    <scope>NUCLEOTIDE SEQUENCE [LARGE SCALE GENOMIC DNA]</scope>
    <source>
        <strain evidence="7">TB1705</strain>
        <tissue evidence="7">Leaf</tissue>
    </source>
</reference>
<dbReference type="InterPro" id="IPR027413">
    <property type="entry name" value="GROEL-like_equatorial_sf"/>
</dbReference>
<comment type="caution">
    <text evidence="7">The sequence shown here is derived from an EMBL/GenBank/DDBJ whole genome shotgun (WGS) entry which is preliminary data.</text>
</comment>
<evidence type="ECO:0000256" key="3">
    <source>
        <dbReference type="ARBA" id="ARBA00022741"/>
    </source>
</evidence>
<dbReference type="Proteomes" id="UP000541444">
    <property type="component" value="Unassembled WGS sequence"/>
</dbReference>
<organism evidence="7 8">
    <name type="scientific">Kingdonia uniflora</name>
    <dbReference type="NCBI Taxonomy" id="39325"/>
    <lineage>
        <taxon>Eukaryota</taxon>
        <taxon>Viridiplantae</taxon>
        <taxon>Streptophyta</taxon>
        <taxon>Embryophyta</taxon>
        <taxon>Tracheophyta</taxon>
        <taxon>Spermatophyta</taxon>
        <taxon>Magnoliopsida</taxon>
        <taxon>Ranunculales</taxon>
        <taxon>Circaeasteraceae</taxon>
        <taxon>Kingdonia</taxon>
    </lineage>
</organism>
<evidence type="ECO:0000313" key="8">
    <source>
        <dbReference type="Proteomes" id="UP000541444"/>
    </source>
</evidence>
<comment type="pathway">
    <text evidence="1">Terpene metabolism; lanosterol biosynthesis; lanosterol from farnesyl diphosphate: step 2/3.</text>
</comment>
<keyword evidence="4" id="KW-0067">ATP-binding</keyword>
<comment type="similarity">
    <text evidence="2">Belongs to the chaperonin (HSP60) family.</text>
</comment>
<dbReference type="Gene3D" id="3.30.260.10">
    <property type="entry name" value="TCP-1-like chaperonin intermediate domain"/>
    <property type="match status" value="1"/>
</dbReference>
<proteinExistence type="inferred from homology"/>
<dbReference type="PRINTS" id="PR00304">
    <property type="entry name" value="TCOMPLEXTCP1"/>
</dbReference>
<dbReference type="EMBL" id="JACGCM010001019">
    <property type="protein sequence ID" value="KAF6162605.1"/>
    <property type="molecule type" value="Genomic_DNA"/>
</dbReference>
<gene>
    <name evidence="7" type="ORF">GIB67_003151</name>
</gene>
<dbReference type="GO" id="GO:0004506">
    <property type="term" value="F:squalene monooxygenase activity"/>
    <property type="evidence" value="ECO:0007669"/>
    <property type="project" value="InterPro"/>
</dbReference>
<evidence type="ECO:0000256" key="2">
    <source>
        <dbReference type="ARBA" id="ARBA00006607"/>
    </source>
</evidence>